<comment type="caution">
    <text evidence="2">The sequence shown here is derived from an EMBL/GenBank/DDBJ whole genome shotgun (WGS) entry which is preliminary data.</text>
</comment>
<accession>A0ABP3ANV5</accession>
<dbReference type="InterPro" id="IPR038332">
    <property type="entry name" value="PPE_sf"/>
</dbReference>
<protein>
    <submittedName>
        <fullName evidence="2">PE family protein</fullName>
    </submittedName>
</protein>
<dbReference type="Gene3D" id="1.10.287.850">
    <property type="entry name" value="HP0062-like domain"/>
    <property type="match status" value="1"/>
</dbReference>
<gene>
    <name evidence="2" type="ORF">I551_1218</name>
</gene>
<name>A0ABP3ANV5_MYCUL</name>
<dbReference type="Pfam" id="PF00934">
    <property type="entry name" value="PE"/>
    <property type="match status" value="1"/>
</dbReference>
<dbReference type="InterPro" id="IPR000084">
    <property type="entry name" value="PE-PGRS_N"/>
</dbReference>
<dbReference type="SUPFAM" id="SSF140459">
    <property type="entry name" value="PE/PPE dimer-like"/>
    <property type="match status" value="1"/>
</dbReference>
<keyword evidence="3" id="KW-1185">Reference proteome</keyword>
<dbReference type="Proteomes" id="UP000020681">
    <property type="component" value="Unassembled WGS sequence"/>
</dbReference>
<evidence type="ECO:0000313" key="2">
    <source>
        <dbReference type="EMBL" id="EUA92316.1"/>
    </source>
</evidence>
<evidence type="ECO:0000259" key="1">
    <source>
        <dbReference type="Pfam" id="PF00934"/>
    </source>
</evidence>
<reference evidence="2 3" key="1">
    <citation type="submission" date="2014-01" db="EMBL/GenBank/DDBJ databases">
        <authorList>
            <person name="Dobos K."/>
            <person name="Lenaerts A."/>
            <person name="Ordway D."/>
            <person name="DeGroote M.A."/>
            <person name="Parker T."/>
            <person name="Sizemore C."/>
            <person name="Tallon L.J."/>
            <person name="Sadzewicz L.K."/>
            <person name="Sengamalay N."/>
            <person name="Fraser C.M."/>
            <person name="Hine E."/>
            <person name="Shefchek K.A."/>
            <person name="Das S.P."/>
            <person name="Tettelin H."/>
        </authorList>
    </citation>
    <scope>NUCLEOTIDE SEQUENCE [LARGE SCALE GENOMIC DNA]</scope>
    <source>
        <strain evidence="2 3">Harvey</strain>
    </source>
</reference>
<feature type="domain" description="PE" evidence="1">
    <location>
        <begin position="3"/>
        <end position="75"/>
    </location>
</feature>
<proteinExistence type="predicted"/>
<evidence type="ECO:0000313" key="3">
    <source>
        <dbReference type="Proteomes" id="UP000020681"/>
    </source>
</evidence>
<organism evidence="2 3">
    <name type="scientific">Mycobacterium ulcerans str. Harvey</name>
    <dbReference type="NCBI Taxonomy" id="1299332"/>
    <lineage>
        <taxon>Bacteria</taxon>
        <taxon>Bacillati</taxon>
        <taxon>Actinomycetota</taxon>
        <taxon>Actinomycetes</taxon>
        <taxon>Mycobacteriales</taxon>
        <taxon>Mycobacteriaceae</taxon>
        <taxon>Mycobacterium</taxon>
        <taxon>Mycobacterium ulcerans group</taxon>
    </lineage>
</organism>
<sequence>MIDGAAALTQIGSSIDEANAAAGATRAVLPPGVDEVSVALAALFVAHGREYESLSAQVALFHRRFVQMLAAASGAMRKLKLPTYRR</sequence>
<dbReference type="EMBL" id="JAOL01000078">
    <property type="protein sequence ID" value="EUA92316.1"/>
    <property type="molecule type" value="Genomic_DNA"/>
</dbReference>